<dbReference type="InterPro" id="IPR029056">
    <property type="entry name" value="Ribokinase-like"/>
</dbReference>
<evidence type="ECO:0000313" key="8">
    <source>
        <dbReference type="EMBL" id="HGZ80092.1"/>
    </source>
</evidence>
<evidence type="ECO:0000256" key="1">
    <source>
        <dbReference type="ARBA" id="ARBA00010688"/>
    </source>
</evidence>
<dbReference type="InterPro" id="IPR023314">
    <property type="entry name" value="Myo_inos_IolC-like_sf"/>
</dbReference>
<dbReference type="SUPFAM" id="SSF53613">
    <property type="entry name" value="Ribokinase-like"/>
    <property type="match status" value="1"/>
</dbReference>
<dbReference type="EMBL" id="DTKQ01000054">
    <property type="protein sequence ID" value="HGZ80092.1"/>
    <property type="molecule type" value="Genomic_DNA"/>
</dbReference>
<dbReference type="Gene3D" id="3.40.1190.20">
    <property type="match status" value="1"/>
</dbReference>
<dbReference type="PIRSF" id="PIRSF000535">
    <property type="entry name" value="1PFK/6PFK/LacC"/>
    <property type="match status" value="1"/>
</dbReference>
<evidence type="ECO:0000259" key="7">
    <source>
        <dbReference type="Pfam" id="PF00294"/>
    </source>
</evidence>
<proteinExistence type="inferred from homology"/>
<name>A0A832IBQ5_9THEM</name>
<evidence type="ECO:0000256" key="4">
    <source>
        <dbReference type="ARBA" id="ARBA00022777"/>
    </source>
</evidence>
<accession>A0A832IBQ5</accession>
<protein>
    <submittedName>
        <fullName evidence="8">1-phosphofructokinase family hexose kinase</fullName>
    </submittedName>
</protein>
<comment type="similarity">
    <text evidence="1">Belongs to the carbohydrate kinase PfkB family.</text>
</comment>
<evidence type="ECO:0000256" key="2">
    <source>
        <dbReference type="ARBA" id="ARBA00022679"/>
    </source>
</evidence>
<evidence type="ECO:0000256" key="5">
    <source>
        <dbReference type="ARBA" id="ARBA00022840"/>
    </source>
</evidence>
<dbReference type="InterPro" id="IPR002173">
    <property type="entry name" value="Carboh/pur_kinase_PfkB_CS"/>
</dbReference>
<dbReference type="InterPro" id="IPR011611">
    <property type="entry name" value="PfkB_dom"/>
</dbReference>
<keyword evidence="4 8" id="KW-0418">Kinase</keyword>
<dbReference type="Gene3D" id="2.20.150.10">
    <property type="entry name" value="putative 5-dehydro-2- deoxygluconokinase"/>
    <property type="match status" value="1"/>
</dbReference>
<dbReference type="GO" id="GO:0005524">
    <property type="term" value="F:ATP binding"/>
    <property type="evidence" value="ECO:0007669"/>
    <property type="project" value="UniProtKB-KW"/>
</dbReference>
<dbReference type="InterPro" id="IPR017583">
    <property type="entry name" value="Tagatose/fructose_Pkinase"/>
</dbReference>
<dbReference type="GO" id="GO:0005829">
    <property type="term" value="C:cytosol"/>
    <property type="evidence" value="ECO:0007669"/>
    <property type="project" value="TreeGrafter"/>
</dbReference>
<gene>
    <name evidence="8" type="ORF">ENW55_08930</name>
</gene>
<dbReference type="NCBIfam" id="TIGR03168">
    <property type="entry name" value="1-PFK"/>
    <property type="match status" value="1"/>
</dbReference>
<comment type="caution">
    <text evidence="8">The sequence shown here is derived from an EMBL/GenBank/DDBJ whole genome shotgun (WGS) entry which is preliminary data.</text>
</comment>
<keyword evidence="3" id="KW-0547">Nucleotide-binding</keyword>
<dbReference type="CDD" id="cd01164">
    <property type="entry name" value="FruK_PfkB_like"/>
    <property type="match status" value="1"/>
</dbReference>
<sequence length="320" mass="35425">MKVITVTLNPALDREFIIEGFAVNAYHRIKTQDHMVMNPGGKGINVSMALAKLGVSSIAIGIIGGYTGRVLLTELNKTSPLISTSFVHIEEETRENIVIVDPVNHTMTSINSPGPRVDKKAVELLLKRYEIYLSRAEAVVLSGSLPQGLTGEIYGKMAKMAREKGRMVFFDMIDEYLTEALEICVPDVVKPDVRGSYTILQQRLESLEDYVEAAANLVKRGCKLVVVSYEIKNDVVATQDGVWLISTEEKVEPENILGAGDAYVAAMVYKRLTDRNTSMLETAKFGYAAALAKTKKLTKEMPEYDEIGEALNSCKLERLR</sequence>
<keyword evidence="2 6" id="KW-0808">Transferase</keyword>
<dbReference type="AlphaFoldDB" id="A0A832IBQ5"/>
<evidence type="ECO:0000256" key="3">
    <source>
        <dbReference type="ARBA" id="ARBA00022741"/>
    </source>
</evidence>
<evidence type="ECO:0000256" key="6">
    <source>
        <dbReference type="PIRNR" id="PIRNR000535"/>
    </source>
</evidence>
<keyword evidence="5" id="KW-0067">ATP-binding</keyword>
<dbReference type="PANTHER" id="PTHR46566:SF1">
    <property type="entry name" value="1-PHOSPHOFRUCTOKINASE"/>
    <property type="match status" value="1"/>
</dbReference>
<dbReference type="PROSITE" id="PS00583">
    <property type="entry name" value="PFKB_KINASES_1"/>
    <property type="match status" value="1"/>
</dbReference>
<reference evidence="8" key="1">
    <citation type="journal article" date="2020" name="mSystems">
        <title>Genome- and Community-Level Interaction Insights into Carbon Utilization and Element Cycling Functions of Hydrothermarchaeota in Hydrothermal Sediment.</title>
        <authorList>
            <person name="Zhou Z."/>
            <person name="Liu Y."/>
            <person name="Xu W."/>
            <person name="Pan J."/>
            <person name="Luo Z.H."/>
            <person name="Li M."/>
        </authorList>
    </citation>
    <scope>NUCLEOTIDE SEQUENCE [LARGE SCALE GENOMIC DNA]</scope>
    <source>
        <strain evidence="8">SpSt-86</strain>
    </source>
</reference>
<dbReference type="GO" id="GO:0008443">
    <property type="term" value="F:phosphofructokinase activity"/>
    <property type="evidence" value="ECO:0007669"/>
    <property type="project" value="TreeGrafter"/>
</dbReference>
<organism evidence="8">
    <name type="scientific">Pseudothermotoga hypogea</name>
    <dbReference type="NCBI Taxonomy" id="57487"/>
    <lineage>
        <taxon>Bacteria</taxon>
        <taxon>Thermotogati</taxon>
        <taxon>Thermotogota</taxon>
        <taxon>Thermotogae</taxon>
        <taxon>Thermotogales</taxon>
        <taxon>Thermotogaceae</taxon>
        <taxon>Pseudothermotoga</taxon>
    </lineage>
</organism>
<feature type="domain" description="Carbohydrate kinase PfkB" evidence="7">
    <location>
        <begin position="28"/>
        <end position="296"/>
    </location>
</feature>
<dbReference type="Pfam" id="PF00294">
    <property type="entry name" value="PfkB"/>
    <property type="match status" value="1"/>
</dbReference>
<dbReference type="PANTHER" id="PTHR46566">
    <property type="entry name" value="1-PHOSPHOFRUCTOKINASE-RELATED"/>
    <property type="match status" value="1"/>
</dbReference>